<comment type="similarity">
    <text evidence="1">Belongs to the tumor necrosis factor family.</text>
</comment>
<dbReference type="GO" id="GO:0043374">
    <property type="term" value="P:CD8-positive, alpha-beta T cell differentiation"/>
    <property type="evidence" value="ECO:0007669"/>
    <property type="project" value="TreeGrafter"/>
</dbReference>
<dbReference type="PROSITE" id="PS00251">
    <property type="entry name" value="THD_1"/>
    <property type="match status" value="1"/>
</dbReference>
<dbReference type="Gene3D" id="2.60.120.40">
    <property type="match status" value="1"/>
</dbReference>
<dbReference type="InterPro" id="IPR006052">
    <property type="entry name" value="TNF_dom"/>
</dbReference>
<evidence type="ECO:0000256" key="2">
    <source>
        <dbReference type="SAM" id="Phobius"/>
    </source>
</evidence>
<dbReference type="InterPro" id="IPR021184">
    <property type="entry name" value="TNF_CS"/>
</dbReference>
<evidence type="ECO:0000313" key="4">
    <source>
        <dbReference type="Proteomes" id="UP001190640"/>
    </source>
</evidence>
<dbReference type="PANTHER" id="PTHR32163">
    <property type="entry name" value="TUMOR NECROSIS FACTOR LIGAND SUPERFAMILY MEMBER 8"/>
    <property type="match status" value="1"/>
</dbReference>
<dbReference type="GeneID" id="129342375"/>
<protein>
    <submittedName>
        <fullName evidence="5">Tumor necrosis factor ligand superfamily member 8</fullName>
    </submittedName>
</protein>
<dbReference type="GO" id="GO:0016020">
    <property type="term" value="C:membrane"/>
    <property type="evidence" value="ECO:0007669"/>
    <property type="project" value="InterPro"/>
</dbReference>
<organism evidence="4 5">
    <name type="scientific">Eublepharis macularius</name>
    <name type="common">Leopard gecko</name>
    <name type="synonym">Cyrtodactylus macularius</name>
    <dbReference type="NCBI Taxonomy" id="481883"/>
    <lineage>
        <taxon>Eukaryota</taxon>
        <taxon>Metazoa</taxon>
        <taxon>Chordata</taxon>
        <taxon>Craniata</taxon>
        <taxon>Vertebrata</taxon>
        <taxon>Euteleostomi</taxon>
        <taxon>Lepidosauria</taxon>
        <taxon>Squamata</taxon>
        <taxon>Bifurcata</taxon>
        <taxon>Gekkota</taxon>
        <taxon>Eublepharidae</taxon>
        <taxon>Eublepharinae</taxon>
        <taxon>Eublepharis</taxon>
    </lineage>
</organism>
<keyword evidence="2" id="KW-1133">Transmembrane helix</keyword>
<dbReference type="GO" id="GO:0006955">
    <property type="term" value="P:immune response"/>
    <property type="evidence" value="ECO:0007669"/>
    <property type="project" value="InterPro"/>
</dbReference>
<dbReference type="KEGG" id="emc:129342375"/>
<dbReference type="RefSeq" id="XP_054854066.1">
    <property type="nucleotide sequence ID" value="XM_054998091.1"/>
</dbReference>
<dbReference type="Pfam" id="PF00229">
    <property type="entry name" value="TNF"/>
    <property type="match status" value="1"/>
</dbReference>
<keyword evidence="2" id="KW-0472">Membrane</keyword>
<feature type="transmembrane region" description="Helical" evidence="2">
    <location>
        <begin position="40"/>
        <end position="62"/>
    </location>
</feature>
<evidence type="ECO:0000313" key="5">
    <source>
        <dbReference type="RefSeq" id="XP_054854066.1"/>
    </source>
</evidence>
<dbReference type="Proteomes" id="UP001190640">
    <property type="component" value="Chromosome 14"/>
</dbReference>
<reference evidence="5" key="1">
    <citation type="submission" date="2025-08" db="UniProtKB">
        <authorList>
            <consortium name="RefSeq"/>
        </authorList>
    </citation>
    <scope>IDENTIFICATION</scope>
    <source>
        <tissue evidence="5">Blood</tissue>
    </source>
</reference>
<keyword evidence="2" id="KW-0812">Transmembrane</keyword>
<dbReference type="CTD" id="944"/>
<dbReference type="PROSITE" id="PS50049">
    <property type="entry name" value="THD_2"/>
    <property type="match status" value="1"/>
</dbReference>
<dbReference type="SUPFAM" id="SSF49842">
    <property type="entry name" value="TNF-like"/>
    <property type="match status" value="1"/>
</dbReference>
<evidence type="ECO:0000259" key="3">
    <source>
        <dbReference type="PROSITE" id="PS50049"/>
    </source>
</evidence>
<dbReference type="InterPro" id="IPR008983">
    <property type="entry name" value="Tumour_necrosis_fac-like_dom"/>
</dbReference>
<name>A0AA97KF65_EUBMA</name>
<sequence length="247" mass="28306">MSSKTQQMPFLPVDGPQEVARDMTDENITRKFRTPVQTSYFITVSLAVCLLLALGTIMVLVFQRMGSCPQCEGHRNQQKEAEAATRHPPNMSSMKAAAYLQVLKPINQSQLRWIKDGILHNIEYNDGNLVIQQPGLYFIYCHLHFFINNCPDKTSDLKLEILVNETSKKQTLLTLCSCEKTSNGTYHNLFQVLLMELKKGYRIAVKVTPFKYVDTVVLSSNNVLGVFLYDREDWRHPLFNTVVWNGR</sequence>
<evidence type="ECO:0000256" key="1">
    <source>
        <dbReference type="ARBA" id="ARBA00008670"/>
    </source>
</evidence>
<feature type="domain" description="THD" evidence="3">
    <location>
        <begin position="82"/>
        <end position="229"/>
    </location>
</feature>
<proteinExistence type="inferred from homology"/>
<accession>A0AA97KF65</accession>
<gene>
    <name evidence="5" type="primary">TNFSF8</name>
</gene>
<dbReference type="GO" id="GO:0005164">
    <property type="term" value="F:tumor necrosis factor receptor binding"/>
    <property type="evidence" value="ECO:0007669"/>
    <property type="project" value="InterPro"/>
</dbReference>
<dbReference type="SMART" id="SM00207">
    <property type="entry name" value="TNF"/>
    <property type="match status" value="1"/>
</dbReference>
<dbReference type="AlphaFoldDB" id="A0AA97KF65"/>
<dbReference type="InterPro" id="IPR053104">
    <property type="entry name" value="TNF_ligand_SF_member_8"/>
</dbReference>
<keyword evidence="4" id="KW-1185">Reference proteome</keyword>
<dbReference type="PANTHER" id="PTHR32163:SF1">
    <property type="entry name" value="TUMOR NECROSIS FACTOR LIGAND SUPERFAMILY MEMBER 8"/>
    <property type="match status" value="1"/>
</dbReference>